<comment type="caution">
    <text evidence="1">The sequence shown here is derived from an EMBL/GenBank/DDBJ whole genome shotgun (WGS) entry which is preliminary data.</text>
</comment>
<evidence type="ECO:0000313" key="2">
    <source>
        <dbReference type="Proteomes" id="UP000187203"/>
    </source>
</evidence>
<name>A0A1R3H1E9_9ROSI</name>
<reference evidence="2" key="1">
    <citation type="submission" date="2013-09" db="EMBL/GenBank/DDBJ databases">
        <title>Corchorus olitorius genome sequencing.</title>
        <authorList>
            <person name="Alam M."/>
            <person name="Haque M.S."/>
            <person name="Islam M.S."/>
            <person name="Emdad E.M."/>
            <person name="Islam M.M."/>
            <person name="Ahmed B."/>
            <person name="Halim A."/>
            <person name="Hossen Q.M.M."/>
            <person name="Hossain M.Z."/>
            <person name="Ahmed R."/>
            <person name="Khan M.M."/>
            <person name="Islam R."/>
            <person name="Rashid M.M."/>
            <person name="Khan S.A."/>
            <person name="Rahman M.S."/>
            <person name="Alam M."/>
            <person name="Yahiya A.S."/>
            <person name="Khan M.S."/>
            <person name="Azam M.S."/>
            <person name="Haque T."/>
            <person name="Lashkar M.Z.H."/>
            <person name="Akhand A.I."/>
            <person name="Morshed G."/>
            <person name="Roy S."/>
            <person name="Uddin K.S."/>
            <person name="Rabeya T."/>
            <person name="Hossain A.S."/>
            <person name="Chowdhury A."/>
            <person name="Snigdha A.R."/>
            <person name="Mortoza M.S."/>
            <person name="Matin S.A."/>
            <person name="Hoque S.M.E."/>
            <person name="Islam M.K."/>
            <person name="Roy D.K."/>
            <person name="Haider R."/>
            <person name="Moosa M.M."/>
            <person name="Elias S.M."/>
            <person name="Hasan A.M."/>
            <person name="Jahan S."/>
            <person name="Shafiuddin M."/>
            <person name="Mahmood N."/>
            <person name="Shommy N.S."/>
        </authorList>
    </citation>
    <scope>NUCLEOTIDE SEQUENCE [LARGE SCALE GENOMIC DNA]</scope>
    <source>
        <strain evidence="2">cv. O-4</strain>
    </source>
</reference>
<sequence length="145" mass="15699">MTQGVVAEKGGMEIGRKQEHVRGIVLGERVLTEGKGDNLEEFRVEGKVSSGPNSLEQLYGNIPGIGLPMGDFGSNYNPNFWLHKGKKIKLGECVNKAVSYSGPAKEYYNMMEEVVDGSPFVLGAGEAGSSQGCRKFKMVARITAR</sequence>
<organism evidence="1 2">
    <name type="scientific">Corchorus olitorius</name>
    <dbReference type="NCBI Taxonomy" id="93759"/>
    <lineage>
        <taxon>Eukaryota</taxon>
        <taxon>Viridiplantae</taxon>
        <taxon>Streptophyta</taxon>
        <taxon>Embryophyta</taxon>
        <taxon>Tracheophyta</taxon>
        <taxon>Spermatophyta</taxon>
        <taxon>Magnoliopsida</taxon>
        <taxon>eudicotyledons</taxon>
        <taxon>Gunneridae</taxon>
        <taxon>Pentapetalae</taxon>
        <taxon>rosids</taxon>
        <taxon>malvids</taxon>
        <taxon>Malvales</taxon>
        <taxon>Malvaceae</taxon>
        <taxon>Grewioideae</taxon>
        <taxon>Apeibeae</taxon>
        <taxon>Corchorus</taxon>
    </lineage>
</organism>
<gene>
    <name evidence="1" type="ORF">COLO4_32122</name>
</gene>
<dbReference type="AlphaFoldDB" id="A0A1R3H1E9"/>
<evidence type="ECO:0000313" key="1">
    <source>
        <dbReference type="EMBL" id="OMO64076.1"/>
    </source>
</evidence>
<keyword evidence="2" id="KW-1185">Reference proteome</keyword>
<proteinExistence type="predicted"/>
<protein>
    <submittedName>
        <fullName evidence="1">Pectinesterase family protein</fullName>
    </submittedName>
</protein>
<dbReference type="Proteomes" id="UP000187203">
    <property type="component" value="Unassembled WGS sequence"/>
</dbReference>
<accession>A0A1R3H1E9</accession>
<dbReference type="EMBL" id="AWUE01021019">
    <property type="protein sequence ID" value="OMO64076.1"/>
    <property type="molecule type" value="Genomic_DNA"/>
</dbReference>